<evidence type="ECO:0000313" key="2">
    <source>
        <dbReference type="Proteomes" id="UP000887578"/>
    </source>
</evidence>
<protein>
    <submittedName>
        <fullName evidence="3">Uncharacterized protein</fullName>
    </submittedName>
</protein>
<evidence type="ECO:0000256" key="1">
    <source>
        <dbReference type="SAM" id="MobiDB-lite"/>
    </source>
</evidence>
<dbReference type="WBParaSite" id="PDA_v2.g4644.t1">
    <property type="protein sequence ID" value="PDA_v2.g4644.t1"/>
    <property type="gene ID" value="PDA_v2.g4644"/>
</dbReference>
<keyword evidence="2" id="KW-1185">Reference proteome</keyword>
<feature type="region of interest" description="Disordered" evidence="1">
    <location>
        <begin position="65"/>
        <end position="91"/>
    </location>
</feature>
<name>A0A914QZX9_9BILA</name>
<proteinExistence type="predicted"/>
<feature type="compositionally biased region" description="Polar residues" evidence="1">
    <location>
        <begin position="65"/>
        <end position="76"/>
    </location>
</feature>
<accession>A0A914QZX9</accession>
<dbReference type="AlphaFoldDB" id="A0A914QZX9"/>
<evidence type="ECO:0000313" key="3">
    <source>
        <dbReference type="WBParaSite" id="PDA_v2.g4644.t1"/>
    </source>
</evidence>
<sequence>MTTKESIFITSVSSCDSYDNLNLNQNVQKPKFKLASFESYKPCNKMSAAASIMKSKNMCTSNTFTEDATNDFTRNNEQTKERKLLSTGKATNSKSSLSLHIAVHENSDEIRNFDAGENVKTIIKAKNNFFNSGCFGVIQNPFEFPRQQENNDSNIPEVVEFRASQRLLNPNSNLNATASTASVIVPSHNVPEIVQELNVINPPPSVQNGNELQIIQLPVNSLSFV</sequence>
<reference evidence="3" key="1">
    <citation type="submission" date="2022-11" db="UniProtKB">
        <authorList>
            <consortium name="WormBaseParasite"/>
        </authorList>
    </citation>
    <scope>IDENTIFICATION</scope>
</reference>
<organism evidence="2 3">
    <name type="scientific">Panagrolaimus davidi</name>
    <dbReference type="NCBI Taxonomy" id="227884"/>
    <lineage>
        <taxon>Eukaryota</taxon>
        <taxon>Metazoa</taxon>
        <taxon>Ecdysozoa</taxon>
        <taxon>Nematoda</taxon>
        <taxon>Chromadorea</taxon>
        <taxon>Rhabditida</taxon>
        <taxon>Tylenchina</taxon>
        <taxon>Panagrolaimomorpha</taxon>
        <taxon>Panagrolaimoidea</taxon>
        <taxon>Panagrolaimidae</taxon>
        <taxon>Panagrolaimus</taxon>
    </lineage>
</organism>
<dbReference type="Proteomes" id="UP000887578">
    <property type="component" value="Unplaced"/>
</dbReference>